<sequence length="321" mass="34231">MSGRHQQRSMRFAVFAATLFALVSVAVLLSQRNTGSAEPAPVSAAPSPIDRPADLVESAGVVNADEVALAPRGVESAPVEPGPSQPSGGTVAQPQDPDDPAIADALEQVAKSETDLDLAMQGDIEAADRLASYINRGCRHAPRSTEALNRTLDTFQRSLAQADSVSARRNFEASIHGTTVMFHACAKILETVGNAGEDIKRLAQSGDVVARYIYALWPPELANEDSPLLAQTEWELLARDFIFQNIESGEPLGLVALGGSYNSGTFTPQNNALGLGLLMAAANCGLVHPPTEKLLKRLAESSDEQKDYFFRYNSDQFGPGV</sequence>
<reference evidence="2 3" key="1">
    <citation type="submission" date="2019-09" db="EMBL/GenBank/DDBJ databases">
        <title>Wenzhouxiangella sp. Genome sequencing and assembly.</title>
        <authorList>
            <person name="Zhang R."/>
        </authorList>
    </citation>
    <scope>NUCLEOTIDE SEQUENCE [LARGE SCALE GENOMIC DNA]</scope>
    <source>
        <strain evidence="2 3">W260</strain>
    </source>
</reference>
<protein>
    <submittedName>
        <fullName evidence="2">Uncharacterized protein</fullName>
    </submittedName>
</protein>
<dbReference type="RefSeq" id="WP_150864624.1">
    <property type="nucleotide sequence ID" value="NZ_VYXP01000006.1"/>
</dbReference>
<evidence type="ECO:0000313" key="3">
    <source>
        <dbReference type="Proteomes" id="UP000325372"/>
    </source>
</evidence>
<evidence type="ECO:0000313" key="2">
    <source>
        <dbReference type="EMBL" id="KAA9130986.1"/>
    </source>
</evidence>
<dbReference type="EMBL" id="VYXP01000006">
    <property type="protein sequence ID" value="KAA9130986.1"/>
    <property type="molecule type" value="Genomic_DNA"/>
</dbReference>
<dbReference type="Proteomes" id="UP000325372">
    <property type="component" value="Unassembled WGS sequence"/>
</dbReference>
<keyword evidence="3" id="KW-1185">Reference proteome</keyword>
<proteinExistence type="predicted"/>
<feature type="region of interest" description="Disordered" evidence="1">
    <location>
        <begin position="74"/>
        <end position="100"/>
    </location>
</feature>
<name>A0A5N0TAZ7_9GAMM</name>
<evidence type="ECO:0000256" key="1">
    <source>
        <dbReference type="SAM" id="MobiDB-lite"/>
    </source>
</evidence>
<gene>
    <name evidence="2" type="ORF">F3N42_11595</name>
</gene>
<organism evidence="2 3">
    <name type="scientific">Marinihelvus fidelis</name>
    <dbReference type="NCBI Taxonomy" id="2613842"/>
    <lineage>
        <taxon>Bacteria</taxon>
        <taxon>Pseudomonadati</taxon>
        <taxon>Pseudomonadota</taxon>
        <taxon>Gammaproteobacteria</taxon>
        <taxon>Chromatiales</taxon>
        <taxon>Wenzhouxiangellaceae</taxon>
        <taxon>Marinihelvus</taxon>
    </lineage>
</organism>
<comment type="caution">
    <text evidence="2">The sequence shown here is derived from an EMBL/GenBank/DDBJ whole genome shotgun (WGS) entry which is preliminary data.</text>
</comment>
<dbReference type="AlphaFoldDB" id="A0A5N0TAZ7"/>
<accession>A0A5N0TAZ7</accession>